<dbReference type="PROSITE" id="PS50405">
    <property type="entry name" value="GST_CTER"/>
    <property type="match status" value="1"/>
</dbReference>
<dbReference type="InterPro" id="IPR004045">
    <property type="entry name" value="Glutathione_S-Trfase_N"/>
</dbReference>
<dbReference type="FunFam" id="1.20.1050.10:FF:000007">
    <property type="entry name" value="Glutathione S-transferase 1-1"/>
    <property type="match status" value="1"/>
</dbReference>
<dbReference type="GO" id="GO:0006749">
    <property type="term" value="P:glutathione metabolic process"/>
    <property type="evidence" value="ECO:0000318"/>
    <property type="project" value="GO_Central"/>
</dbReference>
<reference evidence="4" key="3">
    <citation type="submission" date="2025-08" db="UniProtKB">
        <authorList>
            <consortium name="Ensembl"/>
        </authorList>
    </citation>
    <scope>IDENTIFICATION</scope>
</reference>
<dbReference type="InterPro" id="IPR036249">
    <property type="entry name" value="Thioredoxin-like_sf"/>
</dbReference>
<dbReference type="GO" id="GO:0004364">
    <property type="term" value="F:glutathione transferase activity"/>
    <property type="evidence" value="ECO:0000318"/>
    <property type="project" value="GO_Central"/>
</dbReference>
<name>F6WRW7_CIOIN</name>
<dbReference type="GeneTree" id="ENSGT00940000164816"/>
<dbReference type="SUPFAM" id="SSF47616">
    <property type="entry name" value="GST C-terminal domain-like"/>
    <property type="match status" value="1"/>
</dbReference>
<dbReference type="PANTHER" id="PTHR43969:SF9">
    <property type="entry name" value="GLUTATHIONE S TRANSFERASE D10, ISOFORM A-RELATED"/>
    <property type="match status" value="1"/>
</dbReference>
<dbReference type="InterPro" id="IPR036282">
    <property type="entry name" value="Glutathione-S-Trfase_C_sf"/>
</dbReference>
<dbReference type="Pfam" id="PF00043">
    <property type="entry name" value="GST_C"/>
    <property type="match status" value="1"/>
</dbReference>
<dbReference type="Gene3D" id="3.40.30.10">
    <property type="entry name" value="Glutaredoxin"/>
    <property type="match status" value="1"/>
</dbReference>
<dbReference type="HOGENOM" id="CLU_011226_2_1_1"/>
<evidence type="ECO:0000259" key="2">
    <source>
        <dbReference type="PROSITE" id="PS50404"/>
    </source>
</evidence>
<feature type="domain" description="GST N-terminal" evidence="2">
    <location>
        <begin position="3"/>
        <end position="86"/>
    </location>
</feature>
<dbReference type="InterPro" id="IPR004046">
    <property type="entry name" value="GST_C"/>
</dbReference>
<dbReference type="PANTHER" id="PTHR43969">
    <property type="entry name" value="GLUTATHIONE S TRANSFERASE D10, ISOFORM A-RELATED"/>
    <property type="match status" value="1"/>
</dbReference>
<keyword evidence="5" id="KW-1185">Reference proteome</keyword>
<dbReference type="Ensembl" id="ENSCINT00000004318.3">
    <property type="protein sequence ID" value="ENSCINP00000004318.3"/>
    <property type="gene ID" value="ENSCING00000015443.2"/>
</dbReference>
<dbReference type="Gene3D" id="1.20.1050.10">
    <property type="match status" value="1"/>
</dbReference>
<dbReference type="AlphaFoldDB" id="F6WRW7"/>
<reference evidence="4" key="2">
    <citation type="journal article" date="2008" name="Genome Biol.">
        <title>Improved genome assembly and evidence-based global gene model set for the chordate Ciona intestinalis: new insight into intron and operon populations.</title>
        <authorList>
            <person name="Satou Y."/>
            <person name="Mineta K."/>
            <person name="Ogasawara M."/>
            <person name="Sasakura Y."/>
            <person name="Shoguchi E."/>
            <person name="Ueno K."/>
            <person name="Yamada L."/>
            <person name="Matsumoto J."/>
            <person name="Wasserscheid J."/>
            <person name="Dewar K."/>
            <person name="Wiley G.B."/>
            <person name="Macmil S.L."/>
            <person name="Roe B.A."/>
            <person name="Zeller R.W."/>
            <person name="Hastings K.E."/>
            <person name="Lemaire P."/>
            <person name="Lindquist E."/>
            <person name="Endo T."/>
            <person name="Hotta K."/>
            <person name="Inaba K."/>
        </authorList>
    </citation>
    <scope>NUCLEOTIDE SEQUENCE [LARGE SCALE GENOMIC DNA]</scope>
    <source>
        <strain evidence="4">wild type</strain>
    </source>
</reference>
<sequence>NTMVIKLYFSPPSPPCRSVLMTLNALGLEYEIVEVNIFVGAHLEPDYLAINPRGKVPALHDGEYKITESNSAAIACYLCNKYEKDSENRLYPTCPQARGKVDQLLYAFENIYDVGFSYMNVPGVVFGNTLIAHEKLDEWKKSIRLAETFLGDKKFLASDHVTLADFFGCAIFLLLEVGLDFDFSEYPKLKAWLARVKALKYFSKTNDEGSKIFSKIYRDGLAKNKAAAEAK</sequence>
<evidence type="ECO:0000256" key="1">
    <source>
        <dbReference type="ARBA" id="ARBA00011738"/>
    </source>
</evidence>
<evidence type="ECO:0008006" key="6">
    <source>
        <dbReference type="Google" id="ProtNLM"/>
    </source>
</evidence>
<dbReference type="OMA" id="NSAAIAC"/>
<dbReference type="STRING" id="7719.ENSCINP00000004318"/>
<protein>
    <recommendedName>
        <fullName evidence="6">Glutathione transferase</fullName>
    </recommendedName>
</protein>
<dbReference type="SUPFAM" id="SSF52833">
    <property type="entry name" value="Thioredoxin-like"/>
    <property type="match status" value="1"/>
</dbReference>
<dbReference type="InterPro" id="IPR010987">
    <property type="entry name" value="Glutathione-S-Trfase_C-like"/>
</dbReference>
<dbReference type="InterPro" id="IPR040079">
    <property type="entry name" value="Glutathione_S-Trfase"/>
</dbReference>
<comment type="subunit">
    <text evidence="1">Homodimer.</text>
</comment>
<dbReference type="EMBL" id="EAAA01000445">
    <property type="status" value="NOT_ANNOTATED_CDS"/>
    <property type="molecule type" value="Genomic_DNA"/>
</dbReference>
<dbReference type="Proteomes" id="UP000008144">
    <property type="component" value="Chromosome 10"/>
</dbReference>
<reference evidence="5" key="1">
    <citation type="journal article" date="2002" name="Science">
        <title>The draft genome of Ciona intestinalis: insights into chordate and vertebrate origins.</title>
        <authorList>
            <person name="Dehal P."/>
            <person name="Satou Y."/>
            <person name="Campbell R.K."/>
            <person name="Chapman J."/>
            <person name="Degnan B."/>
            <person name="De Tomaso A."/>
            <person name="Davidson B."/>
            <person name="Di Gregorio A."/>
            <person name="Gelpke M."/>
            <person name="Goodstein D.M."/>
            <person name="Harafuji N."/>
            <person name="Hastings K.E."/>
            <person name="Ho I."/>
            <person name="Hotta K."/>
            <person name="Huang W."/>
            <person name="Kawashima T."/>
            <person name="Lemaire P."/>
            <person name="Martinez D."/>
            <person name="Meinertzhagen I.A."/>
            <person name="Necula S."/>
            <person name="Nonaka M."/>
            <person name="Putnam N."/>
            <person name="Rash S."/>
            <person name="Saiga H."/>
            <person name="Satake M."/>
            <person name="Terry A."/>
            <person name="Yamada L."/>
            <person name="Wang H.G."/>
            <person name="Awazu S."/>
            <person name="Azumi K."/>
            <person name="Boore J."/>
            <person name="Branno M."/>
            <person name="Chin-Bow S."/>
            <person name="DeSantis R."/>
            <person name="Doyle S."/>
            <person name="Francino P."/>
            <person name="Keys D.N."/>
            <person name="Haga S."/>
            <person name="Hayashi H."/>
            <person name="Hino K."/>
            <person name="Imai K.S."/>
            <person name="Inaba K."/>
            <person name="Kano S."/>
            <person name="Kobayashi K."/>
            <person name="Kobayashi M."/>
            <person name="Lee B.I."/>
            <person name="Makabe K.W."/>
            <person name="Manohar C."/>
            <person name="Matassi G."/>
            <person name="Medina M."/>
            <person name="Mochizuki Y."/>
            <person name="Mount S."/>
            <person name="Morishita T."/>
            <person name="Miura S."/>
            <person name="Nakayama A."/>
            <person name="Nishizaka S."/>
            <person name="Nomoto H."/>
            <person name="Ohta F."/>
            <person name="Oishi K."/>
            <person name="Rigoutsos I."/>
            <person name="Sano M."/>
            <person name="Sasaki A."/>
            <person name="Sasakura Y."/>
            <person name="Shoguchi E."/>
            <person name="Shin-i T."/>
            <person name="Spagnuolo A."/>
            <person name="Stainier D."/>
            <person name="Suzuki M.M."/>
            <person name="Tassy O."/>
            <person name="Takatori N."/>
            <person name="Tokuoka M."/>
            <person name="Yagi K."/>
            <person name="Yoshizaki F."/>
            <person name="Wada S."/>
            <person name="Zhang C."/>
            <person name="Hyatt P.D."/>
            <person name="Larimer F."/>
            <person name="Detter C."/>
            <person name="Doggett N."/>
            <person name="Glavina T."/>
            <person name="Hawkins T."/>
            <person name="Richardson P."/>
            <person name="Lucas S."/>
            <person name="Kohara Y."/>
            <person name="Levine M."/>
            <person name="Satoh N."/>
            <person name="Rokhsar D.S."/>
        </authorList>
    </citation>
    <scope>NUCLEOTIDE SEQUENCE [LARGE SCALE GENOMIC DNA]</scope>
</reference>
<dbReference type="InParanoid" id="F6WRW7"/>
<dbReference type="SFLD" id="SFLDG00358">
    <property type="entry name" value="Main_(cytGST)"/>
    <property type="match status" value="1"/>
</dbReference>
<accession>F6WRW7</accession>
<dbReference type="SFLD" id="SFLDS00019">
    <property type="entry name" value="Glutathione_Transferase_(cytos"/>
    <property type="match status" value="1"/>
</dbReference>
<evidence type="ECO:0000313" key="5">
    <source>
        <dbReference type="Proteomes" id="UP000008144"/>
    </source>
</evidence>
<dbReference type="PROSITE" id="PS50404">
    <property type="entry name" value="GST_NTER"/>
    <property type="match status" value="1"/>
</dbReference>
<evidence type="ECO:0000313" key="4">
    <source>
        <dbReference type="Ensembl" id="ENSCINP00000004318.3"/>
    </source>
</evidence>
<reference evidence="4" key="4">
    <citation type="submission" date="2025-09" db="UniProtKB">
        <authorList>
            <consortium name="Ensembl"/>
        </authorList>
    </citation>
    <scope>IDENTIFICATION</scope>
</reference>
<organism evidence="4 5">
    <name type="scientific">Ciona intestinalis</name>
    <name type="common">Transparent sea squirt</name>
    <name type="synonym">Ascidia intestinalis</name>
    <dbReference type="NCBI Taxonomy" id="7719"/>
    <lineage>
        <taxon>Eukaryota</taxon>
        <taxon>Metazoa</taxon>
        <taxon>Chordata</taxon>
        <taxon>Tunicata</taxon>
        <taxon>Ascidiacea</taxon>
        <taxon>Phlebobranchia</taxon>
        <taxon>Cionidae</taxon>
        <taxon>Ciona</taxon>
    </lineage>
</organism>
<dbReference type="FunFam" id="3.40.30.10:FF:000202">
    <property type="entry name" value="glutathione S-transferase 1"/>
    <property type="match status" value="1"/>
</dbReference>
<feature type="domain" description="GST C-terminal" evidence="3">
    <location>
        <begin position="94"/>
        <end position="216"/>
    </location>
</feature>
<dbReference type="Pfam" id="PF13417">
    <property type="entry name" value="GST_N_3"/>
    <property type="match status" value="1"/>
</dbReference>
<proteinExistence type="predicted"/>
<evidence type="ECO:0000259" key="3">
    <source>
        <dbReference type="PROSITE" id="PS50405"/>
    </source>
</evidence>